<proteinExistence type="predicted"/>
<evidence type="ECO:0000313" key="2">
    <source>
        <dbReference type="EMBL" id="KAG5964104.1"/>
    </source>
</evidence>
<reference evidence="2" key="1">
    <citation type="journal article" date="2020" name="bioRxiv">
        <title>Whole genome comparisons of ergot fungi reveals the divergence and evolution of species within the genus Claviceps are the result of varying mechanisms driving genome evolution and host range expansion.</title>
        <authorList>
            <person name="Wyka S.A."/>
            <person name="Mondo S.J."/>
            <person name="Liu M."/>
            <person name="Dettman J."/>
            <person name="Nalam V."/>
            <person name="Broders K.D."/>
        </authorList>
    </citation>
    <scope>NUCLEOTIDE SEQUENCE</scope>
    <source>
        <strain evidence="2">CCC 1102</strain>
    </source>
</reference>
<evidence type="ECO:0000313" key="3">
    <source>
        <dbReference type="Proteomes" id="UP000784919"/>
    </source>
</evidence>
<protein>
    <submittedName>
        <fullName evidence="2">Uncharacterized protein</fullName>
    </submittedName>
</protein>
<feature type="region of interest" description="Disordered" evidence="1">
    <location>
        <begin position="43"/>
        <end position="76"/>
    </location>
</feature>
<name>A0A9P7MQL2_9HYPO</name>
<dbReference type="Proteomes" id="UP000784919">
    <property type="component" value="Unassembled WGS sequence"/>
</dbReference>
<dbReference type="EMBL" id="SRPS01000179">
    <property type="protein sequence ID" value="KAG5964104.1"/>
    <property type="molecule type" value="Genomic_DNA"/>
</dbReference>
<dbReference type="AlphaFoldDB" id="A0A9P7MQL2"/>
<comment type="caution">
    <text evidence="2">The sequence shown here is derived from an EMBL/GenBank/DDBJ whole genome shotgun (WGS) entry which is preliminary data.</text>
</comment>
<organism evidence="2 3">
    <name type="scientific">Claviceps arundinis</name>
    <dbReference type="NCBI Taxonomy" id="1623583"/>
    <lineage>
        <taxon>Eukaryota</taxon>
        <taxon>Fungi</taxon>
        <taxon>Dikarya</taxon>
        <taxon>Ascomycota</taxon>
        <taxon>Pezizomycotina</taxon>
        <taxon>Sordariomycetes</taxon>
        <taxon>Hypocreomycetidae</taxon>
        <taxon>Hypocreales</taxon>
        <taxon>Clavicipitaceae</taxon>
        <taxon>Claviceps</taxon>
    </lineage>
</organism>
<feature type="compositionally biased region" description="Polar residues" evidence="1">
    <location>
        <begin position="1"/>
        <end position="11"/>
    </location>
</feature>
<accession>A0A9P7MQL2</accession>
<dbReference type="OrthoDB" id="5221152at2759"/>
<sequence length="76" mass="7935">MPGSQSTSSAAVPTGLGDNKTIKFEIKTGNSRWVCTLQDRAAYERQKASRTNSTTSTTSTSADSSSESSSSSVHSS</sequence>
<evidence type="ECO:0000256" key="1">
    <source>
        <dbReference type="SAM" id="MobiDB-lite"/>
    </source>
</evidence>
<feature type="compositionally biased region" description="Low complexity" evidence="1">
    <location>
        <begin position="49"/>
        <end position="76"/>
    </location>
</feature>
<gene>
    <name evidence="2" type="ORF">E4U56_002405</name>
</gene>
<feature type="region of interest" description="Disordered" evidence="1">
    <location>
        <begin position="1"/>
        <end position="20"/>
    </location>
</feature>